<feature type="domain" description="EthD" evidence="2">
    <location>
        <begin position="16"/>
        <end position="112"/>
    </location>
</feature>
<sequence>MSSEKLIRITSCIHRKEGVSKEDFYKYWTQVHGPMATDFMKRHGVNLFEQYHATDETKSLGNAMAAAAGREMLSYDGLTDAYVHDFKTFEDAFKDPEYLEKIRPNELAFIDVDSLQMTIEYNYKVLRGGERVKEHARTFPMREKDLMAES</sequence>
<dbReference type="OrthoDB" id="3183782at2759"/>
<dbReference type="Pfam" id="PF07110">
    <property type="entry name" value="EthD"/>
    <property type="match status" value="1"/>
</dbReference>
<gene>
    <name evidence="3" type="ORF">EJ08DRAFT_728041</name>
</gene>
<name>A0A9P4NGP6_9PEZI</name>
<evidence type="ECO:0000313" key="3">
    <source>
        <dbReference type="EMBL" id="KAF2420966.1"/>
    </source>
</evidence>
<dbReference type="EMBL" id="MU007105">
    <property type="protein sequence ID" value="KAF2420966.1"/>
    <property type="molecule type" value="Genomic_DNA"/>
</dbReference>
<keyword evidence="4" id="KW-1185">Reference proteome</keyword>
<dbReference type="InterPro" id="IPR011008">
    <property type="entry name" value="Dimeric_a/b-barrel"/>
</dbReference>
<protein>
    <recommendedName>
        <fullName evidence="2">EthD domain-containing protein</fullName>
    </recommendedName>
</protein>
<reference evidence="3" key="1">
    <citation type="journal article" date="2020" name="Stud. Mycol.">
        <title>101 Dothideomycetes genomes: a test case for predicting lifestyles and emergence of pathogens.</title>
        <authorList>
            <person name="Haridas S."/>
            <person name="Albert R."/>
            <person name="Binder M."/>
            <person name="Bloem J."/>
            <person name="Labutti K."/>
            <person name="Salamov A."/>
            <person name="Andreopoulos B."/>
            <person name="Baker S."/>
            <person name="Barry K."/>
            <person name="Bills G."/>
            <person name="Bluhm B."/>
            <person name="Cannon C."/>
            <person name="Castanera R."/>
            <person name="Culley D."/>
            <person name="Daum C."/>
            <person name="Ezra D."/>
            <person name="Gonzalez J."/>
            <person name="Henrissat B."/>
            <person name="Kuo A."/>
            <person name="Liang C."/>
            <person name="Lipzen A."/>
            <person name="Lutzoni F."/>
            <person name="Magnuson J."/>
            <person name="Mondo S."/>
            <person name="Nolan M."/>
            <person name="Ohm R."/>
            <person name="Pangilinan J."/>
            <person name="Park H.-J."/>
            <person name="Ramirez L."/>
            <person name="Alfaro M."/>
            <person name="Sun H."/>
            <person name="Tritt A."/>
            <person name="Yoshinaga Y."/>
            <person name="Zwiers L.-H."/>
            <person name="Turgeon B."/>
            <person name="Goodwin S."/>
            <person name="Spatafora J."/>
            <person name="Crous P."/>
            <person name="Grigoriev I."/>
        </authorList>
    </citation>
    <scope>NUCLEOTIDE SEQUENCE</scope>
    <source>
        <strain evidence="3">CBS 130266</strain>
    </source>
</reference>
<proteinExistence type="inferred from homology"/>
<dbReference type="AlphaFoldDB" id="A0A9P4NGP6"/>
<dbReference type="Gene3D" id="3.30.70.100">
    <property type="match status" value="1"/>
</dbReference>
<accession>A0A9P4NGP6</accession>
<dbReference type="Proteomes" id="UP000800235">
    <property type="component" value="Unassembled WGS sequence"/>
</dbReference>
<organism evidence="3 4">
    <name type="scientific">Tothia fuscella</name>
    <dbReference type="NCBI Taxonomy" id="1048955"/>
    <lineage>
        <taxon>Eukaryota</taxon>
        <taxon>Fungi</taxon>
        <taxon>Dikarya</taxon>
        <taxon>Ascomycota</taxon>
        <taxon>Pezizomycotina</taxon>
        <taxon>Dothideomycetes</taxon>
        <taxon>Pleosporomycetidae</taxon>
        <taxon>Venturiales</taxon>
        <taxon>Cylindrosympodiaceae</taxon>
        <taxon>Tothia</taxon>
    </lineage>
</organism>
<dbReference type="GO" id="GO:0016491">
    <property type="term" value="F:oxidoreductase activity"/>
    <property type="evidence" value="ECO:0007669"/>
    <property type="project" value="InterPro"/>
</dbReference>
<dbReference type="SUPFAM" id="SSF54909">
    <property type="entry name" value="Dimeric alpha+beta barrel"/>
    <property type="match status" value="1"/>
</dbReference>
<comment type="caution">
    <text evidence="3">The sequence shown here is derived from an EMBL/GenBank/DDBJ whole genome shotgun (WGS) entry which is preliminary data.</text>
</comment>
<evidence type="ECO:0000256" key="1">
    <source>
        <dbReference type="ARBA" id="ARBA00005986"/>
    </source>
</evidence>
<dbReference type="InterPro" id="IPR009799">
    <property type="entry name" value="EthD_dom"/>
</dbReference>
<comment type="similarity">
    <text evidence="1">Belongs to the tpcK family.</text>
</comment>
<evidence type="ECO:0000259" key="2">
    <source>
        <dbReference type="Pfam" id="PF07110"/>
    </source>
</evidence>
<evidence type="ECO:0000313" key="4">
    <source>
        <dbReference type="Proteomes" id="UP000800235"/>
    </source>
</evidence>